<dbReference type="InterPro" id="IPR036869">
    <property type="entry name" value="J_dom_sf"/>
</dbReference>
<gene>
    <name evidence="1" type="ORF">GOOTI_037_00030</name>
</gene>
<dbReference type="SUPFAM" id="SSF46565">
    <property type="entry name" value="Chaperone J-domain"/>
    <property type="match status" value="1"/>
</dbReference>
<dbReference type="AlphaFoldDB" id="H5THV8"/>
<evidence type="ECO:0000313" key="2">
    <source>
        <dbReference type="Proteomes" id="UP000005038"/>
    </source>
</evidence>
<dbReference type="STRING" id="1108044.GOOTI_037_00030"/>
<comment type="caution">
    <text evidence="1">The sequence shown here is derived from an EMBL/GenBank/DDBJ whole genome shotgun (WGS) entry which is preliminary data.</text>
</comment>
<proteinExistence type="predicted"/>
<dbReference type="OrthoDB" id="4752248at2"/>
<sequence>MSYAEDAQAFGDHIRHGGDWRYALLVARWVQPRTGGRRATAQNCAVKVSAREFAETASVGDRTVMAYLKAWNEGARRGLVPNSETIDAGEDISVDGLDVEQWSDCYRAVNTTKGKREPMSGSSANGIPRVGGIEYWKTLYYEAHADAEDLRREVEHLRTGGGGDWAANLFAAVGEARQESVFKALTKVLHPDVGGDDALMQALNDARVAA</sequence>
<dbReference type="Proteomes" id="UP000005038">
    <property type="component" value="Unassembled WGS sequence"/>
</dbReference>
<keyword evidence="2" id="KW-1185">Reference proteome</keyword>
<dbReference type="EMBL" id="BAFB01000037">
    <property type="protein sequence ID" value="GAB33066.1"/>
    <property type="molecule type" value="Genomic_DNA"/>
</dbReference>
<accession>H5THV8</accession>
<reference evidence="1" key="1">
    <citation type="submission" date="2012-02" db="EMBL/GenBank/DDBJ databases">
        <title>Whole genome shotgun sequence of Gordonia otitidis NBRC 100426.</title>
        <authorList>
            <person name="Yoshida I."/>
            <person name="Hosoyama A."/>
            <person name="Tsuchikane K."/>
            <person name="Katsumata H."/>
            <person name="Yamazaki S."/>
            <person name="Fujita N."/>
        </authorList>
    </citation>
    <scope>NUCLEOTIDE SEQUENCE [LARGE SCALE GENOMIC DNA]</scope>
    <source>
        <strain evidence="1">NBRC 100426</strain>
    </source>
</reference>
<organism evidence="1 2">
    <name type="scientific">Gordonia otitidis (strain DSM 44809 / CCUG 52243 / JCM 12355 / NBRC 100426 / IFM 10032)</name>
    <dbReference type="NCBI Taxonomy" id="1108044"/>
    <lineage>
        <taxon>Bacteria</taxon>
        <taxon>Bacillati</taxon>
        <taxon>Actinomycetota</taxon>
        <taxon>Actinomycetes</taxon>
        <taxon>Mycobacteriales</taxon>
        <taxon>Gordoniaceae</taxon>
        <taxon>Gordonia</taxon>
    </lineage>
</organism>
<protein>
    <submittedName>
        <fullName evidence="1">Uncharacterized protein</fullName>
    </submittedName>
</protein>
<evidence type="ECO:0000313" key="1">
    <source>
        <dbReference type="EMBL" id="GAB33066.1"/>
    </source>
</evidence>
<name>H5THV8_GORO1</name>
<dbReference type="RefSeq" id="WP_007237325.1">
    <property type="nucleotide sequence ID" value="NZ_BAFB01000037.1"/>
</dbReference>